<dbReference type="Proteomes" id="UP000265000">
    <property type="component" value="Unplaced"/>
</dbReference>
<dbReference type="SUPFAM" id="SSF48726">
    <property type="entry name" value="Immunoglobulin"/>
    <property type="match status" value="3"/>
</dbReference>
<dbReference type="InterPro" id="IPR036179">
    <property type="entry name" value="Ig-like_dom_sf"/>
</dbReference>
<dbReference type="PANTHER" id="PTHR46484:SF8">
    <property type="entry name" value="B-CELL RECEPTOR CD22-LIKE-RELATED"/>
    <property type="match status" value="1"/>
</dbReference>
<reference evidence="6" key="2">
    <citation type="submission" date="2025-09" db="UniProtKB">
        <authorList>
            <consortium name="Ensembl"/>
        </authorList>
    </citation>
    <scope>IDENTIFICATION</scope>
</reference>
<dbReference type="InterPro" id="IPR003599">
    <property type="entry name" value="Ig_sub"/>
</dbReference>
<proteinExistence type="predicted"/>
<dbReference type="AlphaFoldDB" id="A0A3Q2P4T7"/>
<sequence>RISPGKSSPAFCVSACLTDCLKFEISLLQAIDVLRGSCVTIPCSFDFEDDYEEHFNDQCERSWVYYENNEPRLSQTSTIIGNLGNKNCTTIFHNLQPELSNTYYFRLECKNPLKYTYKEIGLKIQVKDNPLLPTLTPSTLEVNEGDSVSLTCSSPAPSNLIAPTLTWSPTLGGIQEILQENQDKTIFKTSVLKFTASRLHIGQNISCSAVYKKRDGSSDVPLTTSLMPHVLYSPKNTDVSVSPPGPILENSEVTLTCSSNANPAVKNYTWYRVDGGHETVFGTGRILNVKVSTDRKIIFCKAENYLGEGRSHLKHISVQGMYLERKPVVSICCSDLSLSLSLNIYIYIYIFIYIYIYIYIYIVFVYGCFTQASNHNKMFADE</sequence>
<dbReference type="GO" id="GO:0016020">
    <property type="term" value="C:membrane"/>
    <property type="evidence" value="ECO:0007669"/>
    <property type="project" value="UniProtKB-SubCell"/>
</dbReference>
<dbReference type="Pfam" id="PF08205">
    <property type="entry name" value="C2-set_2"/>
    <property type="match status" value="1"/>
</dbReference>
<keyword evidence="2 4" id="KW-0472">Membrane</keyword>
<evidence type="ECO:0000313" key="7">
    <source>
        <dbReference type="Proteomes" id="UP000265000"/>
    </source>
</evidence>
<accession>A0A3Q2P4T7</accession>
<feature type="domain" description="Ig-like" evidence="5">
    <location>
        <begin position="228"/>
        <end position="317"/>
    </location>
</feature>
<dbReference type="InterPro" id="IPR013162">
    <property type="entry name" value="CD80_C2-set"/>
</dbReference>
<feature type="transmembrane region" description="Helical" evidence="4">
    <location>
        <begin position="344"/>
        <end position="369"/>
    </location>
</feature>
<evidence type="ECO:0000256" key="4">
    <source>
        <dbReference type="SAM" id="Phobius"/>
    </source>
</evidence>
<reference evidence="6" key="1">
    <citation type="submission" date="2025-08" db="UniProtKB">
        <authorList>
            <consortium name="Ensembl"/>
        </authorList>
    </citation>
    <scope>IDENTIFICATION</scope>
</reference>
<dbReference type="GeneTree" id="ENSGT01150000286924"/>
<evidence type="ECO:0000256" key="3">
    <source>
        <dbReference type="ARBA" id="ARBA00023157"/>
    </source>
</evidence>
<keyword evidence="4" id="KW-1133">Transmembrane helix</keyword>
<dbReference type="PANTHER" id="PTHR46484">
    <property type="entry name" value="SI:CH211-171H4.5-RELATED"/>
    <property type="match status" value="1"/>
</dbReference>
<dbReference type="InterPro" id="IPR013783">
    <property type="entry name" value="Ig-like_fold"/>
</dbReference>
<keyword evidence="3" id="KW-1015">Disulfide bond</keyword>
<protein>
    <recommendedName>
        <fullName evidence="5">Ig-like domain-containing protein</fullName>
    </recommendedName>
</protein>
<dbReference type="Gene3D" id="2.60.40.10">
    <property type="entry name" value="Immunoglobulins"/>
    <property type="match status" value="3"/>
</dbReference>
<evidence type="ECO:0000313" key="6">
    <source>
        <dbReference type="Ensembl" id="ENSFHEP00000007097.1"/>
    </source>
</evidence>
<organism evidence="6 7">
    <name type="scientific">Fundulus heteroclitus</name>
    <name type="common">Killifish</name>
    <name type="synonym">Mummichog</name>
    <dbReference type="NCBI Taxonomy" id="8078"/>
    <lineage>
        <taxon>Eukaryota</taxon>
        <taxon>Metazoa</taxon>
        <taxon>Chordata</taxon>
        <taxon>Craniata</taxon>
        <taxon>Vertebrata</taxon>
        <taxon>Euteleostomi</taxon>
        <taxon>Actinopterygii</taxon>
        <taxon>Neopterygii</taxon>
        <taxon>Teleostei</taxon>
        <taxon>Neoteleostei</taxon>
        <taxon>Acanthomorphata</taxon>
        <taxon>Ovalentaria</taxon>
        <taxon>Atherinomorphae</taxon>
        <taxon>Cyprinodontiformes</taxon>
        <taxon>Fundulidae</taxon>
        <taxon>Fundulus</taxon>
    </lineage>
</organism>
<evidence type="ECO:0000259" key="5">
    <source>
        <dbReference type="PROSITE" id="PS50835"/>
    </source>
</evidence>
<dbReference type="PROSITE" id="PS50835">
    <property type="entry name" value="IG_LIKE"/>
    <property type="match status" value="2"/>
</dbReference>
<dbReference type="SMART" id="SM00409">
    <property type="entry name" value="IG"/>
    <property type="match status" value="3"/>
</dbReference>
<dbReference type="STRING" id="8078.ENSFHEP00000007097"/>
<evidence type="ECO:0000256" key="2">
    <source>
        <dbReference type="ARBA" id="ARBA00023136"/>
    </source>
</evidence>
<feature type="domain" description="Ig-like" evidence="5">
    <location>
        <begin position="130"/>
        <end position="223"/>
    </location>
</feature>
<keyword evidence="4" id="KW-0812">Transmembrane</keyword>
<comment type="subcellular location">
    <subcellularLocation>
        <location evidence="1">Membrane</location>
        <topology evidence="1">Single-pass membrane protein</topology>
    </subcellularLocation>
</comment>
<keyword evidence="7" id="KW-1185">Reference proteome</keyword>
<dbReference type="Ensembl" id="ENSFHET00000004403.1">
    <property type="protein sequence ID" value="ENSFHEP00000007097.1"/>
    <property type="gene ID" value="ENSFHEG00000008175.1"/>
</dbReference>
<dbReference type="InterPro" id="IPR007110">
    <property type="entry name" value="Ig-like_dom"/>
</dbReference>
<evidence type="ECO:0000256" key="1">
    <source>
        <dbReference type="ARBA" id="ARBA00004167"/>
    </source>
</evidence>
<name>A0A3Q2P4T7_FUNHE</name>
<dbReference type="CDD" id="cd00096">
    <property type="entry name" value="Ig"/>
    <property type="match status" value="1"/>
</dbReference>